<dbReference type="OrthoDB" id="463627at2"/>
<dbReference type="Proteomes" id="UP000239576">
    <property type="component" value="Unassembled WGS sequence"/>
</dbReference>
<sequence length="80" mass="9150">MQTSEIELSDQQVSAIRTIAQQTGKTEHEILSQAIAQFISQFAISNRQTLLQKARGMWHDRALSDLTAYRNEFDRDNAPE</sequence>
<name>A0A2T1EGI5_9CYAN</name>
<comment type="caution">
    <text evidence="1">The sequence shown here is derived from an EMBL/GenBank/DDBJ whole genome shotgun (WGS) entry which is preliminary data.</text>
</comment>
<gene>
    <name evidence="1" type="ORF">C7B82_06550</name>
</gene>
<protein>
    <submittedName>
        <fullName evidence="1">CopG family transcriptional regulator</fullName>
    </submittedName>
</protein>
<reference evidence="1 2" key="2">
    <citation type="submission" date="2018-03" db="EMBL/GenBank/DDBJ databases">
        <title>The ancient ancestry and fast evolution of plastids.</title>
        <authorList>
            <person name="Moore K.R."/>
            <person name="Magnabosco C."/>
            <person name="Momper L."/>
            <person name="Gold D.A."/>
            <person name="Bosak T."/>
            <person name="Fournier G.P."/>
        </authorList>
    </citation>
    <scope>NUCLEOTIDE SEQUENCE [LARGE SCALE GENOMIC DNA]</scope>
    <source>
        <strain evidence="1 2">ULC18</strain>
    </source>
</reference>
<reference evidence="2" key="1">
    <citation type="submission" date="2018-02" db="EMBL/GenBank/DDBJ databases">
        <authorList>
            <person name="Moore K."/>
            <person name="Momper L."/>
        </authorList>
    </citation>
    <scope>NUCLEOTIDE SEQUENCE [LARGE SCALE GENOMIC DNA]</scope>
    <source>
        <strain evidence="2">ULC18</strain>
    </source>
</reference>
<dbReference type="RefSeq" id="WP_106255504.1">
    <property type="nucleotide sequence ID" value="NZ_CAWNSW010000125.1"/>
</dbReference>
<evidence type="ECO:0000313" key="2">
    <source>
        <dbReference type="Proteomes" id="UP000239576"/>
    </source>
</evidence>
<organism evidence="1 2">
    <name type="scientific">Stenomitos frigidus ULC18</name>
    <dbReference type="NCBI Taxonomy" id="2107698"/>
    <lineage>
        <taxon>Bacteria</taxon>
        <taxon>Bacillati</taxon>
        <taxon>Cyanobacteriota</taxon>
        <taxon>Cyanophyceae</taxon>
        <taxon>Leptolyngbyales</taxon>
        <taxon>Leptolyngbyaceae</taxon>
        <taxon>Stenomitos</taxon>
    </lineage>
</organism>
<keyword evidence="2" id="KW-1185">Reference proteome</keyword>
<dbReference type="EMBL" id="PVWK01000031">
    <property type="protein sequence ID" value="PSB31872.1"/>
    <property type="molecule type" value="Genomic_DNA"/>
</dbReference>
<dbReference type="AlphaFoldDB" id="A0A2T1EGI5"/>
<proteinExistence type="predicted"/>
<accession>A0A2T1EGI5</accession>
<evidence type="ECO:0000313" key="1">
    <source>
        <dbReference type="EMBL" id="PSB31872.1"/>
    </source>
</evidence>